<protein>
    <recommendedName>
        <fullName evidence="2">histidine kinase</fullName>
        <ecNumber evidence="2">2.7.13.3</ecNumber>
    </recommendedName>
</protein>
<dbReference type="CDD" id="cd00130">
    <property type="entry name" value="PAS"/>
    <property type="match status" value="2"/>
</dbReference>
<dbReference type="InterPro" id="IPR036890">
    <property type="entry name" value="HATPase_C_sf"/>
</dbReference>
<evidence type="ECO:0000313" key="14">
    <source>
        <dbReference type="EMBL" id="CCH67613.1"/>
    </source>
</evidence>
<keyword evidence="4" id="KW-0808">Transferase</keyword>
<dbReference type="Gene3D" id="3.30.450.20">
    <property type="entry name" value="PAS domain"/>
    <property type="match status" value="2"/>
</dbReference>
<dbReference type="SMART" id="SM00091">
    <property type="entry name" value="PAS"/>
    <property type="match status" value="2"/>
</dbReference>
<dbReference type="AlphaFoldDB" id="M1X0P3"/>
<evidence type="ECO:0000313" key="15">
    <source>
        <dbReference type="Proteomes" id="UP000053051"/>
    </source>
</evidence>
<dbReference type="NCBIfam" id="TIGR00229">
    <property type="entry name" value="sensory_box"/>
    <property type="match status" value="2"/>
</dbReference>
<dbReference type="SUPFAM" id="SSF55785">
    <property type="entry name" value="PYP-like sensor domain (PAS domain)"/>
    <property type="match status" value="2"/>
</dbReference>
<name>M1X0P3_9NOST</name>
<keyword evidence="15" id="KW-1185">Reference proteome</keyword>
<dbReference type="Gene3D" id="3.30.565.10">
    <property type="entry name" value="Histidine kinase-like ATPase, C-terminal domain"/>
    <property type="match status" value="1"/>
</dbReference>
<evidence type="ECO:0000259" key="12">
    <source>
        <dbReference type="PROSITE" id="PS50112"/>
    </source>
</evidence>
<dbReference type="Pfam" id="PF13426">
    <property type="entry name" value="PAS_9"/>
    <property type="match status" value="2"/>
</dbReference>
<feature type="domain" description="PAS" evidence="12">
    <location>
        <begin position="51"/>
        <end position="96"/>
    </location>
</feature>
<dbReference type="STRING" id="1165094.RINTHH_14580"/>
<comment type="caution">
    <text evidence="14">The sequence shown here is derived from an EMBL/GenBank/DDBJ whole genome shotgun (WGS) entry which is preliminary data.</text>
</comment>
<keyword evidence="3 9" id="KW-0597">Phosphoprotein</keyword>
<evidence type="ECO:0000256" key="1">
    <source>
        <dbReference type="ARBA" id="ARBA00000085"/>
    </source>
</evidence>
<accession>M1X0P3</accession>
<dbReference type="SUPFAM" id="SSF47384">
    <property type="entry name" value="Homodimeric domain of signal transducing histidine kinase"/>
    <property type="match status" value="1"/>
</dbReference>
<dbReference type="InterPro" id="IPR000700">
    <property type="entry name" value="PAS-assoc_C"/>
</dbReference>
<dbReference type="InterPro" id="IPR035965">
    <property type="entry name" value="PAS-like_dom_sf"/>
</dbReference>
<dbReference type="InterPro" id="IPR003594">
    <property type="entry name" value="HATPase_dom"/>
</dbReference>
<dbReference type="EC" id="2.7.13.3" evidence="2"/>
<evidence type="ECO:0000259" key="13">
    <source>
        <dbReference type="PROSITE" id="PS50113"/>
    </source>
</evidence>
<dbReference type="CDD" id="cd17546">
    <property type="entry name" value="REC_hyHK_CKI1_RcsC-like"/>
    <property type="match status" value="1"/>
</dbReference>
<dbReference type="PANTHER" id="PTHR43065">
    <property type="entry name" value="SENSOR HISTIDINE KINASE"/>
    <property type="match status" value="1"/>
</dbReference>
<dbReference type="SMART" id="SM00448">
    <property type="entry name" value="REC"/>
    <property type="match status" value="1"/>
</dbReference>
<evidence type="ECO:0000256" key="4">
    <source>
        <dbReference type="ARBA" id="ARBA00022679"/>
    </source>
</evidence>
<keyword evidence="7" id="KW-0067">ATP-binding</keyword>
<dbReference type="Gene3D" id="3.40.50.2300">
    <property type="match status" value="1"/>
</dbReference>
<evidence type="ECO:0000256" key="5">
    <source>
        <dbReference type="ARBA" id="ARBA00022741"/>
    </source>
</evidence>
<dbReference type="PROSITE" id="PS50113">
    <property type="entry name" value="PAC"/>
    <property type="match status" value="1"/>
</dbReference>
<dbReference type="OrthoDB" id="9788063at2"/>
<dbReference type="InterPro" id="IPR001610">
    <property type="entry name" value="PAC"/>
</dbReference>
<keyword evidence="5" id="KW-0547">Nucleotide-binding</keyword>
<dbReference type="SUPFAM" id="SSF55874">
    <property type="entry name" value="ATPase domain of HSP90 chaperone/DNA topoisomerase II/histidine kinase"/>
    <property type="match status" value="1"/>
</dbReference>
<comment type="catalytic activity">
    <reaction evidence="1">
        <text>ATP + protein L-histidine = ADP + protein N-phospho-L-histidine.</text>
        <dbReference type="EC" id="2.7.13.3"/>
    </reaction>
</comment>
<dbReference type="GO" id="GO:0005524">
    <property type="term" value="F:ATP binding"/>
    <property type="evidence" value="ECO:0007669"/>
    <property type="project" value="UniProtKB-KW"/>
</dbReference>
<feature type="domain" description="PAS" evidence="12">
    <location>
        <begin position="178"/>
        <end position="249"/>
    </location>
</feature>
<proteinExistence type="predicted"/>
<feature type="domain" description="PAC" evidence="13">
    <location>
        <begin position="251"/>
        <end position="303"/>
    </location>
</feature>
<dbReference type="Pfam" id="PF00072">
    <property type="entry name" value="Response_reg"/>
    <property type="match status" value="1"/>
</dbReference>
<sequence>MKIQSLYTSGDICGFRKNNQCLHENNSLLEQDTKSNSLSNRIYDNSQTKINILFLAEILDLINDAVIITDTEYKVTYWNHKAEKLYGIKTTEIIGEILTVAFEPLWSYSQQQQAYTDALEQYGFWKGENIHLKKNGEKIYVDSSIFVLEEKFCGFLWIIKDLDNIYYERSLRQIAEYKVKEQSTLIDFTRDAILMLNFDGEIIFCNEGGYRTYGWESSQMHGKNIRQILYDDSSLPQIEFALNKVLENGEWYGELYHLCKNGQKIILEARWILIRDNQDNPQSILTAATDITEKKQLETQFLRTQRLQSIGSLATGIAHDLNNILTPILAVAQLLPLKLPCINENTKGLLNIVLDNCKRGSDLIKQILVFARGAETQYMNLQVGHILVEVARVIRQTFPKSMEICMDISTRELWMVFADATQLHQVLMNLCLNARDAMANGGTLTLAIGNFFIDENHAGIHLDANVGPYVVVTISDTGCGIQTENLGRIFEPFFTTKELGKGTGLGLSTVLGIIKSHGGFVDVCSEVDRGTCFKIYLPAVESIEKVEFSELEPTQGIEELILVVDDEKTILEMTKTSLEAYNYRVLIAKDGIEAITLLSQHEYKIKAVLIDFIMPILDTKITISTLKKINPQVPIIIMSGLASDEVITKTSSSDFQAFLAKPFTTWELLSTLKQVINQSK</sequence>
<dbReference type="InterPro" id="IPR001789">
    <property type="entry name" value="Sig_transdc_resp-reg_receiver"/>
</dbReference>
<dbReference type="InterPro" id="IPR000014">
    <property type="entry name" value="PAS"/>
</dbReference>
<reference evidence="14 15" key="1">
    <citation type="submission" date="2012-05" db="EMBL/GenBank/DDBJ databases">
        <authorList>
            <person name="Hilton J."/>
        </authorList>
    </citation>
    <scope>NUCLEOTIDE SEQUENCE [LARGE SCALE GENOMIC DNA]</scope>
    <source>
        <strain evidence="14 15">HH01</strain>
    </source>
</reference>
<evidence type="ECO:0000259" key="11">
    <source>
        <dbReference type="PROSITE" id="PS50110"/>
    </source>
</evidence>
<dbReference type="PANTHER" id="PTHR43065:SF46">
    <property type="entry name" value="C4-DICARBOXYLATE TRANSPORT SENSOR PROTEIN DCTB"/>
    <property type="match status" value="1"/>
</dbReference>
<dbReference type="SMART" id="SM00388">
    <property type="entry name" value="HisKA"/>
    <property type="match status" value="1"/>
</dbReference>
<evidence type="ECO:0000256" key="7">
    <source>
        <dbReference type="ARBA" id="ARBA00022840"/>
    </source>
</evidence>
<dbReference type="GO" id="GO:0000155">
    <property type="term" value="F:phosphorelay sensor kinase activity"/>
    <property type="evidence" value="ECO:0007669"/>
    <property type="project" value="InterPro"/>
</dbReference>
<dbReference type="InterPro" id="IPR011006">
    <property type="entry name" value="CheY-like_superfamily"/>
</dbReference>
<evidence type="ECO:0000256" key="3">
    <source>
        <dbReference type="ARBA" id="ARBA00022553"/>
    </source>
</evidence>
<dbReference type="SMART" id="SM00086">
    <property type="entry name" value="PAC"/>
    <property type="match status" value="2"/>
</dbReference>
<feature type="domain" description="Histidine kinase" evidence="10">
    <location>
        <begin position="316"/>
        <end position="541"/>
    </location>
</feature>
<evidence type="ECO:0000256" key="2">
    <source>
        <dbReference type="ARBA" id="ARBA00012438"/>
    </source>
</evidence>
<dbReference type="Pfam" id="PF00512">
    <property type="entry name" value="HisKA"/>
    <property type="match status" value="1"/>
</dbReference>
<feature type="modified residue" description="4-aspartylphosphate" evidence="9">
    <location>
        <position position="611"/>
    </location>
</feature>
<gene>
    <name evidence="14" type="ORF">RINTHH_14580</name>
</gene>
<dbReference type="PRINTS" id="PR00344">
    <property type="entry name" value="BCTRLSENSOR"/>
</dbReference>
<organism evidence="14 15">
    <name type="scientific">Richelia intracellularis HH01</name>
    <dbReference type="NCBI Taxonomy" id="1165094"/>
    <lineage>
        <taxon>Bacteria</taxon>
        <taxon>Bacillati</taxon>
        <taxon>Cyanobacteriota</taxon>
        <taxon>Cyanophyceae</taxon>
        <taxon>Nostocales</taxon>
        <taxon>Nostocaceae</taxon>
        <taxon>Richelia</taxon>
    </lineage>
</organism>
<dbReference type="SMART" id="SM00387">
    <property type="entry name" value="HATPase_c"/>
    <property type="match status" value="1"/>
</dbReference>
<dbReference type="CDD" id="cd00082">
    <property type="entry name" value="HisKA"/>
    <property type="match status" value="1"/>
</dbReference>
<dbReference type="InterPro" id="IPR003661">
    <property type="entry name" value="HisK_dim/P_dom"/>
</dbReference>
<feature type="domain" description="Response regulatory" evidence="11">
    <location>
        <begin position="560"/>
        <end position="676"/>
    </location>
</feature>
<dbReference type="PROSITE" id="PS50110">
    <property type="entry name" value="RESPONSE_REGULATORY"/>
    <property type="match status" value="1"/>
</dbReference>
<dbReference type="EMBL" id="CAIY01000052">
    <property type="protein sequence ID" value="CCH67613.1"/>
    <property type="molecule type" value="Genomic_DNA"/>
</dbReference>
<keyword evidence="6" id="KW-0418">Kinase</keyword>
<dbReference type="InterPro" id="IPR005467">
    <property type="entry name" value="His_kinase_dom"/>
</dbReference>
<dbReference type="PROSITE" id="PS50112">
    <property type="entry name" value="PAS"/>
    <property type="match status" value="2"/>
</dbReference>
<evidence type="ECO:0000256" key="8">
    <source>
        <dbReference type="ARBA" id="ARBA00023012"/>
    </source>
</evidence>
<dbReference type="RefSeq" id="WP_008234410.1">
    <property type="nucleotide sequence ID" value="NZ_CAIY01000052.1"/>
</dbReference>
<evidence type="ECO:0000256" key="9">
    <source>
        <dbReference type="PROSITE-ProRule" id="PRU00169"/>
    </source>
</evidence>
<evidence type="ECO:0000259" key="10">
    <source>
        <dbReference type="PROSITE" id="PS50109"/>
    </source>
</evidence>
<evidence type="ECO:0000256" key="6">
    <source>
        <dbReference type="ARBA" id="ARBA00022777"/>
    </source>
</evidence>
<dbReference type="SUPFAM" id="SSF52172">
    <property type="entry name" value="CheY-like"/>
    <property type="match status" value="1"/>
</dbReference>
<dbReference type="Proteomes" id="UP000053051">
    <property type="component" value="Unassembled WGS sequence"/>
</dbReference>
<dbReference type="InterPro" id="IPR004358">
    <property type="entry name" value="Sig_transdc_His_kin-like_C"/>
</dbReference>
<reference evidence="15" key="2">
    <citation type="submission" date="2016-01" db="EMBL/GenBank/DDBJ databases">
        <title>Diatom-associated endosymboitic cyanobacterium lacks core nitrogen metabolism enzymes.</title>
        <authorList>
            <person name="Hilton J.A."/>
            <person name="Foster R.A."/>
            <person name="Tripp H.J."/>
            <person name="Carter B.J."/>
            <person name="Zehr J.P."/>
            <person name="Villareal T.A."/>
        </authorList>
    </citation>
    <scope>NUCLEOTIDE SEQUENCE [LARGE SCALE GENOMIC DNA]</scope>
    <source>
        <strain evidence="15">HH01</strain>
    </source>
</reference>
<dbReference type="Pfam" id="PF02518">
    <property type="entry name" value="HATPase_c"/>
    <property type="match status" value="1"/>
</dbReference>
<dbReference type="InterPro" id="IPR036097">
    <property type="entry name" value="HisK_dim/P_sf"/>
</dbReference>
<keyword evidence="8" id="KW-0902">Two-component regulatory system</keyword>
<dbReference type="Gene3D" id="1.10.287.130">
    <property type="match status" value="1"/>
</dbReference>
<dbReference type="PROSITE" id="PS50109">
    <property type="entry name" value="HIS_KIN"/>
    <property type="match status" value="1"/>
</dbReference>